<dbReference type="Pfam" id="PF05063">
    <property type="entry name" value="MT-A70"/>
    <property type="match status" value="1"/>
</dbReference>
<dbReference type="PANTHER" id="PTHR13107">
    <property type="entry name" value="N6-ADENOSINE-METHYLTRANSFERASE NON-CATALYTIC SUBUNIT"/>
    <property type="match status" value="1"/>
</dbReference>
<protein>
    <recommendedName>
        <fullName evidence="7">MT-A70-domain-containing protein</fullName>
    </recommendedName>
</protein>
<feature type="compositionally biased region" description="Gly residues" evidence="4">
    <location>
        <begin position="138"/>
        <end position="170"/>
    </location>
</feature>
<feature type="region of interest" description="Disordered" evidence="4">
    <location>
        <begin position="455"/>
        <end position="489"/>
    </location>
</feature>
<comment type="caution">
    <text evidence="5">The sequence shown here is derived from an EMBL/GenBank/DDBJ whole genome shotgun (WGS) entry which is preliminary data.</text>
</comment>
<dbReference type="InterPro" id="IPR029063">
    <property type="entry name" value="SAM-dependent_MTases_sf"/>
</dbReference>
<comment type="similarity">
    <text evidence="3">Belongs to the MT-A70-like family.</text>
</comment>
<feature type="compositionally biased region" description="Gly residues" evidence="4">
    <location>
        <begin position="1"/>
        <end position="21"/>
    </location>
</feature>
<evidence type="ECO:0000313" key="5">
    <source>
        <dbReference type="EMBL" id="KAK9918982.1"/>
    </source>
</evidence>
<dbReference type="InterPro" id="IPR045123">
    <property type="entry name" value="METTL14-like"/>
</dbReference>
<evidence type="ECO:0000256" key="4">
    <source>
        <dbReference type="SAM" id="MobiDB-lite"/>
    </source>
</evidence>
<name>A0ABR2Z452_9CHLO</name>
<dbReference type="InterPro" id="IPR002052">
    <property type="entry name" value="DNA_methylase_N6_adenine_CS"/>
</dbReference>
<gene>
    <name evidence="5" type="ORF">WJX75_008465</name>
</gene>
<evidence type="ECO:0000256" key="2">
    <source>
        <dbReference type="ARBA" id="ARBA00023242"/>
    </source>
</evidence>
<dbReference type="PROSITE" id="PS51592">
    <property type="entry name" value="SAM_MTA70L_2"/>
    <property type="match status" value="1"/>
</dbReference>
<organism evidence="5 6">
    <name type="scientific">Coccomyxa subellipsoidea</name>
    <dbReference type="NCBI Taxonomy" id="248742"/>
    <lineage>
        <taxon>Eukaryota</taxon>
        <taxon>Viridiplantae</taxon>
        <taxon>Chlorophyta</taxon>
        <taxon>core chlorophytes</taxon>
        <taxon>Trebouxiophyceae</taxon>
        <taxon>Trebouxiophyceae incertae sedis</taxon>
        <taxon>Coccomyxaceae</taxon>
        <taxon>Coccomyxa</taxon>
    </lineage>
</organism>
<dbReference type="PROSITE" id="PS51143">
    <property type="entry name" value="MT_A70"/>
    <property type="match status" value="1"/>
</dbReference>
<dbReference type="SUPFAM" id="SSF53335">
    <property type="entry name" value="S-adenosyl-L-methionine-dependent methyltransferases"/>
    <property type="match status" value="1"/>
</dbReference>
<keyword evidence="2" id="KW-0539">Nucleus</keyword>
<sequence>MKRGGGGGRGFSGGSRGGFQGRGVQNRGAPFGSFGMSGGLDGGAPMMMEMGQAEPMFMGGGGQGMMDSLPGPPGMMMGGDPMQGLSRGFPGTPGRPLGPMGGPRPMGGPPPMGGLPLAGDPQRIGGSDGNGFAFGFDSFGGPGEAQNGGSGPGRGGSRGRFGGRGRGGSSGRRNSGGHLSSGPSRGEQNDYCQHFVDTGERPQNFLRDVHLMDRYEEYPKMRELIQRKDDLVAQKATPPYYLNADLKELKLSVATFGTKFDVVLVDPPWEEYARRAPGIDVPSWAWQDIMKLEIEAIVDVPSFVFLWCGSAEGLDAGRHCLKKWGFRRCEDICWIKTNAEAARKVAARQDAHAVLQHTKEHCLMGIKGMVRRAQDGHIIHANVDTDIIVAEEPPFGSTRKPDEIYSLIEHFSLGRRRLELFGEDHNIRPGWVTIGNALTGSNFNVQTYAAHFADESGRPHISSGGRPPPGAPHLLGSTPEIEELRPRSP</sequence>
<comment type="subcellular location">
    <subcellularLocation>
        <location evidence="1">Nucleus</location>
    </subcellularLocation>
</comment>
<evidence type="ECO:0000313" key="6">
    <source>
        <dbReference type="Proteomes" id="UP001491310"/>
    </source>
</evidence>
<dbReference type="InterPro" id="IPR007757">
    <property type="entry name" value="MT-A70-like"/>
</dbReference>
<proteinExistence type="inferred from homology"/>
<feature type="region of interest" description="Disordered" evidence="4">
    <location>
        <begin position="1"/>
        <end position="37"/>
    </location>
</feature>
<dbReference type="Proteomes" id="UP001491310">
    <property type="component" value="Unassembled WGS sequence"/>
</dbReference>
<keyword evidence="6" id="KW-1185">Reference proteome</keyword>
<dbReference type="EMBL" id="JALJOT010000001">
    <property type="protein sequence ID" value="KAK9918982.1"/>
    <property type="molecule type" value="Genomic_DNA"/>
</dbReference>
<feature type="compositionally biased region" description="Low complexity" evidence="4">
    <location>
        <begin position="171"/>
        <end position="182"/>
    </location>
</feature>
<evidence type="ECO:0000256" key="1">
    <source>
        <dbReference type="ARBA" id="ARBA00004123"/>
    </source>
</evidence>
<evidence type="ECO:0000256" key="3">
    <source>
        <dbReference type="PROSITE-ProRule" id="PRU00489"/>
    </source>
</evidence>
<reference evidence="5 6" key="1">
    <citation type="journal article" date="2024" name="Nat. Commun.">
        <title>Phylogenomics reveals the evolutionary origins of lichenization in chlorophyte algae.</title>
        <authorList>
            <person name="Puginier C."/>
            <person name="Libourel C."/>
            <person name="Otte J."/>
            <person name="Skaloud P."/>
            <person name="Haon M."/>
            <person name="Grisel S."/>
            <person name="Petersen M."/>
            <person name="Berrin J.G."/>
            <person name="Delaux P.M."/>
            <person name="Dal Grande F."/>
            <person name="Keller J."/>
        </authorList>
    </citation>
    <scope>NUCLEOTIDE SEQUENCE [LARGE SCALE GENOMIC DNA]</scope>
    <source>
        <strain evidence="5 6">SAG 216-7</strain>
    </source>
</reference>
<accession>A0ABR2Z452</accession>
<feature type="compositionally biased region" description="Low complexity" evidence="4">
    <location>
        <begin position="65"/>
        <end position="98"/>
    </location>
</feature>
<dbReference type="PROSITE" id="PS00092">
    <property type="entry name" value="N6_MTASE"/>
    <property type="match status" value="1"/>
</dbReference>
<evidence type="ECO:0008006" key="7">
    <source>
        <dbReference type="Google" id="ProtNLM"/>
    </source>
</evidence>
<dbReference type="PANTHER" id="PTHR13107:SF0">
    <property type="entry name" value="N6-ADENOSINE-METHYLTRANSFERASE NON-CATALYTIC SUBUNIT"/>
    <property type="match status" value="1"/>
</dbReference>
<feature type="region of interest" description="Disordered" evidence="4">
    <location>
        <begin position="54"/>
        <end position="191"/>
    </location>
</feature>